<dbReference type="Pfam" id="PF07978">
    <property type="entry name" value="NIPSNAP"/>
    <property type="match status" value="2"/>
</dbReference>
<comment type="caution">
    <text evidence="4">The sequence shown here is derived from an EMBL/GenBank/DDBJ whole genome shotgun (WGS) entry which is preliminary data.</text>
</comment>
<dbReference type="FunFam" id="3.30.70.100:FF:000037">
    <property type="entry name" value="NIPSNAP family protein"/>
    <property type="match status" value="1"/>
</dbReference>
<dbReference type="InterPro" id="IPR051557">
    <property type="entry name" value="NipSnap_domain"/>
</dbReference>
<feature type="region of interest" description="Disordered" evidence="2">
    <location>
        <begin position="1"/>
        <end position="41"/>
    </location>
</feature>
<evidence type="ECO:0000256" key="1">
    <source>
        <dbReference type="ARBA" id="ARBA00005291"/>
    </source>
</evidence>
<evidence type="ECO:0000259" key="3">
    <source>
        <dbReference type="Pfam" id="PF07978"/>
    </source>
</evidence>
<feature type="compositionally biased region" description="Basic and acidic residues" evidence="2">
    <location>
        <begin position="118"/>
        <end position="131"/>
    </location>
</feature>
<protein>
    <recommendedName>
        <fullName evidence="3">NIPSNAP domain-containing protein</fullName>
    </recommendedName>
</protein>
<evidence type="ECO:0000313" key="5">
    <source>
        <dbReference type="Proteomes" id="UP001309876"/>
    </source>
</evidence>
<feature type="domain" description="NIPSNAP" evidence="3">
    <location>
        <begin position="281"/>
        <end position="378"/>
    </location>
</feature>
<feature type="region of interest" description="Disordered" evidence="2">
    <location>
        <begin position="59"/>
        <end position="143"/>
    </location>
</feature>
<feature type="compositionally biased region" description="Polar residues" evidence="2">
    <location>
        <begin position="9"/>
        <end position="23"/>
    </location>
</feature>
<feature type="compositionally biased region" description="Polar residues" evidence="2">
    <location>
        <begin position="79"/>
        <end position="95"/>
    </location>
</feature>
<organism evidence="4 5">
    <name type="scientific">Lithohypha guttulata</name>
    <dbReference type="NCBI Taxonomy" id="1690604"/>
    <lineage>
        <taxon>Eukaryota</taxon>
        <taxon>Fungi</taxon>
        <taxon>Dikarya</taxon>
        <taxon>Ascomycota</taxon>
        <taxon>Pezizomycotina</taxon>
        <taxon>Eurotiomycetes</taxon>
        <taxon>Chaetothyriomycetidae</taxon>
        <taxon>Chaetothyriales</taxon>
        <taxon>Trichomeriaceae</taxon>
        <taxon>Lithohypha</taxon>
    </lineage>
</organism>
<dbReference type="PANTHER" id="PTHR21017:SF17">
    <property type="entry name" value="PROTEIN NIPSNAP"/>
    <property type="match status" value="1"/>
</dbReference>
<sequence length="380" mass="43281">MLRSKLLRPSSNSSIRAFTSSTICREGPHRSPGLGDITPDGTAAFEAKQKQFREDMAAAKRKKEQAESQLRESFHSDSDATPSSYNAQHMSSETVLDSPHGSPAAANPLGLGSLRIHATGDQRQAEQDTTTKRGGKLSSLIYGTPEGQQLDQDMERSFSQLLARGKYVHSIVSHDVKPDKVDEYVKTVGDWYPKVAANPENKVHLVGSWRTEIGDCDTFVHIWEYQRYTGYHQSLHTIQHHPEFAEFDRKLKTLINSKKSSLMQEFSFWPTTPPRRLGGVFELRSYTLHPGNLLEWETHWRKGLKARREVMEGVGAWFVQIGDLNVVHHLWQFANLEERRLRREQSWGVEGWADTVHKTVPLIQTMKSRIMVPMPWSPVQ</sequence>
<dbReference type="InterPro" id="IPR011008">
    <property type="entry name" value="Dimeric_a/b-barrel"/>
</dbReference>
<dbReference type="FunFam" id="3.30.70.100:FF:000004">
    <property type="entry name" value="NIPSNAP family protein"/>
    <property type="match status" value="1"/>
</dbReference>
<dbReference type="InterPro" id="IPR012577">
    <property type="entry name" value="NIPSNAP"/>
</dbReference>
<dbReference type="Proteomes" id="UP001309876">
    <property type="component" value="Unassembled WGS sequence"/>
</dbReference>
<dbReference type="SUPFAM" id="SSF54909">
    <property type="entry name" value="Dimeric alpha+beta barrel"/>
    <property type="match status" value="2"/>
</dbReference>
<proteinExistence type="inferred from homology"/>
<evidence type="ECO:0000313" key="4">
    <source>
        <dbReference type="EMBL" id="KAK5090894.1"/>
    </source>
</evidence>
<keyword evidence="5" id="KW-1185">Reference proteome</keyword>
<dbReference type="EMBL" id="JAVRRJ010000001">
    <property type="protein sequence ID" value="KAK5090894.1"/>
    <property type="molecule type" value="Genomic_DNA"/>
</dbReference>
<gene>
    <name evidence="4" type="ORF">LTR05_001071</name>
</gene>
<dbReference type="AlphaFoldDB" id="A0AAN7T5F8"/>
<dbReference type="GO" id="GO:0005739">
    <property type="term" value="C:mitochondrion"/>
    <property type="evidence" value="ECO:0007669"/>
    <property type="project" value="TreeGrafter"/>
</dbReference>
<dbReference type="Gene3D" id="3.30.70.100">
    <property type="match status" value="2"/>
</dbReference>
<feature type="compositionally biased region" description="Basic and acidic residues" evidence="2">
    <location>
        <begin position="59"/>
        <end position="78"/>
    </location>
</feature>
<reference evidence="4 5" key="1">
    <citation type="submission" date="2023-08" db="EMBL/GenBank/DDBJ databases">
        <title>Black Yeasts Isolated from many extreme environments.</title>
        <authorList>
            <person name="Coleine C."/>
            <person name="Stajich J.E."/>
            <person name="Selbmann L."/>
        </authorList>
    </citation>
    <scope>NUCLEOTIDE SEQUENCE [LARGE SCALE GENOMIC DNA]</scope>
    <source>
        <strain evidence="4 5">CCFEE 5910</strain>
    </source>
</reference>
<comment type="similarity">
    <text evidence="1">Belongs to the NipSnap family.</text>
</comment>
<dbReference type="GO" id="GO:0000423">
    <property type="term" value="P:mitophagy"/>
    <property type="evidence" value="ECO:0007669"/>
    <property type="project" value="UniProtKB-ARBA"/>
</dbReference>
<name>A0AAN7T5F8_9EURO</name>
<accession>A0AAN7T5F8</accession>
<evidence type="ECO:0000256" key="2">
    <source>
        <dbReference type="SAM" id="MobiDB-lite"/>
    </source>
</evidence>
<feature type="domain" description="NIPSNAP" evidence="3">
    <location>
        <begin position="173"/>
        <end position="268"/>
    </location>
</feature>
<dbReference type="PANTHER" id="PTHR21017">
    <property type="entry name" value="NIPSNAP-RELATED"/>
    <property type="match status" value="1"/>
</dbReference>